<proteinExistence type="predicted"/>
<accession>A0A2R4CF42</accession>
<dbReference type="KEGG" id="masz:C9I28_23475"/>
<sequence>MSRIDRLEWSQKVASLNECIRGFQANPSKEQLDRAISELRAYAEAASDGDMEIPSRFVAN</sequence>
<dbReference type="OrthoDB" id="8779278at2"/>
<evidence type="ECO:0000313" key="1">
    <source>
        <dbReference type="EMBL" id="AVR98267.1"/>
    </source>
</evidence>
<organism evidence="1 2">
    <name type="scientific">Pseudoduganella armeniaca</name>
    <dbReference type="NCBI Taxonomy" id="2072590"/>
    <lineage>
        <taxon>Bacteria</taxon>
        <taxon>Pseudomonadati</taxon>
        <taxon>Pseudomonadota</taxon>
        <taxon>Betaproteobacteria</taxon>
        <taxon>Burkholderiales</taxon>
        <taxon>Oxalobacteraceae</taxon>
        <taxon>Telluria group</taxon>
        <taxon>Pseudoduganella</taxon>
    </lineage>
</organism>
<evidence type="ECO:0000313" key="2">
    <source>
        <dbReference type="Proteomes" id="UP000240505"/>
    </source>
</evidence>
<keyword evidence="2" id="KW-1185">Reference proteome</keyword>
<dbReference type="EMBL" id="CP028324">
    <property type="protein sequence ID" value="AVR98267.1"/>
    <property type="molecule type" value="Genomic_DNA"/>
</dbReference>
<protein>
    <submittedName>
        <fullName evidence="1">Uncharacterized protein</fullName>
    </submittedName>
</protein>
<dbReference type="RefSeq" id="WP_107143602.1">
    <property type="nucleotide sequence ID" value="NZ_CP028324.1"/>
</dbReference>
<dbReference type="Proteomes" id="UP000240505">
    <property type="component" value="Chromosome"/>
</dbReference>
<name>A0A2R4CF42_9BURK</name>
<dbReference type="AlphaFoldDB" id="A0A2R4CF42"/>
<gene>
    <name evidence="1" type="ORF">C9I28_23475</name>
</gene>
<reference evidence="1 2" key="1">
    <citation type="submission" date="2018-03" db="EMBL/GenBank/DDBJ databases">
        <title>Massilia armeniaca sp. nov., isolated from desert soil.</title>
        <authorList>
            <person name="Huang H."/>
            <person name="Ren M."/>
        </authorList>
    </citation>
    <scope>NUCLEOTIDE SEQUENCE [LARGE SCALE GENOMIC DNA]</scope>
    <source>
        <strain evidence="1 2">ZMN-3</strain>
    </source>
</reference>